<dbReference type="EMBL" id="BARV01001299">
    <property type="protein sequence ID" value="GAH94466.1"/>
    <property type="molecule type" value="Genomic_DNA"/>
</dbReference>
<protein>
    <submittedName>
        <fullName evidence="1">Uncharacterized protein</fullName>
    </submittedName>
</protein>
<dbReference type="AlphaFoldDB" id="X1JIE6"/>
<reference evidence="1" key="1">
    <citation type="journal article" date="2014" name="Front. Microbiol.">
        <title>High frequency of phylogenetically diverse reductive dehalogenase-homologous genes in deep subseafloor sedimentary metagenomes.</title>
        <authorList>
            <person name="Kawai M."/>
            <person name="Futagami T."/>
            <person name="Toyoda A."/>
            <person name="Takaki Y."/>
            <person name="Nishi S."/>
            <person name="Hori S."/>
            <person name="Arai W."/>
            <person name="Tsubouchi T."/>
            <person name="Morono Y."/>
            <person name="Uchiyama I."/>
            <person name="Ito T."/>
            <person name="Fujiyama A."/>
            <person name="Inagaki F."/>
            <person name="Takami H."/>
        </authorList>
    </citation>
    <scope>NUCLEOTIDE SEQUENCE</scope>
    <source>
        <strain evidence="1">Expedition CK06-06</strain>
    </source>
</reference>
<proteinExistence type="predicted"/>
<gene>
    <name evidence="1" type="ORF">S06H3_03849</name>
</gene>
<comment type="caution">
    <text evidence="1">The sequence shown here is derived from an EMBL/GenBank/DDBJ whole genome shotgun (WGS) entry which is preliminary data.</text>
</comment>
<evidence type="ECO:0000313" key="1">
    <source>
        <dbReference type="EMBL" id="GAH94466.1"/>
    </source>
</evidence>
<feature type="non-terminal residue" evidence="1">
    <location>
        <position position="50"/>
    </location>
</feature>
<sequence length="50" mass="5551">MKRFNPIILALAVTLFILVSANLFAEDVETGKAIWLLNEVTGDRGNFDDV</sequence>
<accession>X1JIE6</accession>
<organism evidence="1">
    <name type="scientific">marine sediment metagenome</name>
    <dbReference type="NCBI Taxonomy" id="412755"/>
    <lineage>
        <taxon>unclassified sequences</taxon>
        <taxon>metagenomes</taxon>
        <taxon>ecological metagenomes</taxon>
    </lineage>
</organism>
<name>X1JIE6_9ZZZZ</name>